<dbReference type="Proteomes" id="UP000820977">
    <property type="component" value="Unassembled WGS sequence"/>
</dbReference>
<name>A0ABX2AZG1_9BACT</name>
<evidence type="ECO:0000313" key="6">
    <source>
        <dbReference type="Proteomes" id="UP000820977"/>
    </source>
</evidence>
<organism evidence="5 6">
    <name type="scientific">Xylanibacter caecicola</name>
    <dbReference type="NCBI Taxonomy" id="2736294"/>
    <lineage>
        <taxon>Bacteria</taxon>
        <taxon>Pseudomonadati</taxon>
        <taxon>Bacteroidota</taxon>
        <taxon>Bacteroidia</taxon>
        <taxon>Bacteroidales</taxon>
        <taxon>Prevotellaceae</taxon>
        <taxon>Xylanibacter</taxon>
    </lineage>
</organism>
<dbReference type="EMBL" id="JABKKJ010000002">
    <property type="protein sequence ID" value="NPE24403.1"/>
    <property type="molecule type" value="Genomic_DNA"/>
</dbReference>
<comment type="subcellular location">
    <subcellularLocation>
        <location evidence="1">Cell outer membrane</location>
    </subcellularLocation>
</comment>
<keyword evidence="6" id="KW-1185">Reference proteome</keyword>
<sequence length="864" mass="97625">MQKKLKLAVIALCYSPLVFAQTDNSQGQKASAMTEQAFTFTEAQLGEDDDMSQNVSIINSNNNVYASEVGYLFSPVRFRYRAFNQKYNDVFINGVPMNDMESGQFRYSLVGGLNQQTRNVEYALPFESNGFSMSGMGGSNNYNFRPGSFATGHRVTLSGANRNYQLRAMYTYNSGFNNDGWAFSANLTYRGAKEGYVEGTFYNALSYFLGVQKMFDGGKHSLSFSTWGNPTERSTQGPATDEALWLANDKYYNPYWGYQNGKKRNSRIVNDFAPSALLTWDWNIDDNTKLTTSLFGKYGMYKSTKLNYNNSDNPHPTYWKNMPSSRFNVWDEDDVTNRTDQNLADWNEQYNYWTSSKGNRQINWDRLYFSNQGVNAQGADAMYFIQAKHNDALTLTLASALNKQIDANKKWSAGLSAGTNRGRHYQTMEDLLGANIYHNINTYALGTYAIDDPRIQYDLNNPNGIVREGDKFGYNYDILVNRGQLWTNYVENFGALHYYVAAKAGYTTMQRDGKMRNGLAADNSYGKSGKAEFFDGGVKFGSSLNLGRGNTVTFGLGYELRAPQASTAFASPEINNDFVLDLKNERVFSTEVGYQHRNSWLHANVNAYYSRMTNVTEWQNFFYDDANSFTYFSLTGGKKAYYGVEAGVDIKVTSAFNVMLLGTISDAKNINNSHMTFMESKSGEYHGYGYTETPGNGIYDYNTCYNKDMRESGTPLTAASLGLSYHKGGWFIDLNCNWYDRIYLSYAPNMRALKTWEARAASGYDDTWVGDCVNPEIIDQQKGHGGFMLDGSIGKSIYLKHGSLSINLMITNILNNQNICTGGFEQSRSSWTASENKRAYRFDRNPNKFYAYGTNGMLNIAYKF</sequence>
<dbReference type="SUPFAM" id="SSF56935">
    <property type="entry name" value="Porins"/>
    <property type="match status" value="1"/>
</dbReference>
<proteinExistence type="predicted"/>
<accession>A0ABX2AZG1</accession>
<keyword evidence="4" id="KW-0732">Signal</keyword>
<evidence type="ECO:0000256" key="3">
    <source>
        <dbReference type="ARBA" id="ARBA00023237"/>
    </source>
</evidence>
<evidence type="ECO:0000256" key="1">
    <source>
        <dbReference type="ARBA" id="ARBA00004442"/>
    </source>
</evidence>
<feature type="signal peptide" evidence="4">
    <location>
        <begin position="1"/>
        <end position="20"/>
    </location>
</feature>
<keyword evidence="5" id="KW-0675">Receptor</keyword>
<gene>
    <name evidence="5" type="ORF">HPS54_02510</name>
</gene>
<comment type="caution">
    <text evidence="5">The sequence shown here is derived from an EMBL/GenBank/DDBJ whole genome shotgun (WGS) entry which is preliminary data.</text>
</comment>
<feature type="chain" id="PRO_5045775431" evidence="4">
    <location>
        <begin position="21"/>
        <end position="864"/>
    </location>
</feature>
<dbReference type="RefSeq" id="WP_172343897.1">
    <property type="nucleotide sequence ID" value="NZ_CASYYZ010000022.1"/>
</dbReference>
<evidence type="ECO:0000256" key="4">
    <source>
        <dbReference type="SAM" id="SignalP"/>
    </source>
</evidence>
<evidence type="ECO:0000256" key="2">
    <source>
        <dbReference type="ARBA" id="ARBA00023136"/>
    </source>
</evidence>
<keyword evidence="2" id="KW-0472">Membrane</keyword>
<protein>
    <submittedName>
        <fullName evidence="5">TonB-dependent receptor</fullName>
    </submittedName>
</protein>
<reference evidence="5 6" key="1">
    <citation type="submission" date="2020-05" db="EMBL/GenBank/DDBJ databases">
        <title>Distinct polysaccharide utilization as determinants for interspecies competition between intestinal Prevotella spp.</title>
        <authorList>
            <person name="Galvez E.J.C."/>
            <person name="Iljazovic A."/>
            <person name="Strowig T."/>
        </authorList>
    </citation>
    <scope>NUCLEOTIDE SEQUENCE [LARGE SCALE GENOMIC DNA]</scope>
    <source>
        <strain evidence="5 6">PCHR</strain>
    </source>
</reference>
<keyword evidence="3" id="KW-0998">Cell outer membrane</keyword>
<dbReference type="Gene3D" id="2.40.170.20">
    <property type="entry name" value="TonB-dependent receptor, beta-barrel domain"/>
    <property type="match status" value="1"/>
</dbReference>
<dbReference type="InterPro" id="IPR036942">
    <property type="entry name" value="Beta-barrel_TonB_sf"/>
</dbReference>
<evidence type="ECO:0000313" key="5">
    <source>
        <dbReference type="EMBL" id="NPE24403.1"/>
    </source>
</evidence>